<evidence type="ECO:0000256" key="1">
    <source>
        <dbReference type="SAM" id="MobiDB-lite"/>
    </source>
</evidence>
<protein>
    <recommendedName>
        <fullName evidence="5">Lipoprotein</fullName>
    </recommendedName>
</protein>
<evidence type="ECO:0000313" key="4">
    <source>
        <dbReference type="Proteomes" id="UP001501570"/>
    </source>
</evidence>
<proteinExistence type="predicted"/>
<evidence type="ECO:0008006" key="5">
    <source>
        <dbReference type="Google" id="ProtNLM"/>
    </source>
</evidence>
<keyword evidence="2" id="KW-0732">Signal</keyword>
<feature type="region of interest" description="Disordered" evidence="1">
    <location>
        <begin position="36"/>
        <end position="108"/>
    </location>
</feature>
<evidence type="ECO:0000256" key="2">
    <source>
        <dbReference type="SAM" id="SignalP"/>
    </source>
</evidence>
<feature type="signal peptide" evidence="2">
    <location>
        <begin position="1"/>
        <end position="21"/>
    </location>
</feature>
<gene>
    <name evidence="3" type="ORF">GCM10023322_51820</name>
</gene>
<dbReference type="Pfam" id="PF03640">
    <property type="entry name" value="Lipoprotein_15"/>
    <property type="match status" value="2"/>
</dbReference>
<dbReference type="EMBL" id="BAABJQ010000017">
    <property type="protein sequence ID" value="GAA5192371.1"/>
    <property type="molecule type" value="Genomic_DNA"/>
</dbReference>
<comment type="caution">
    <text evidence="3">The sequence shown here is derived from an EMBL/GenBank/DDBJ whole genome shotgun (WGS) entry which is preliminary data.</text>
</comment>
<reference evidence="4" key="1">
    <citation type="journal article" date="2019" name="Int. J. Syst. Evol. Microbiol.">
        <title>The Global Catalogue of Microorganisms (GCM) 10K type strain sequencing project: providing services to taxonomists for standard genome sequencing and annotation.</title>
        <authorList>
            <consortium name="The Broad Institute Genomics Platform"/>
            <consortium name="The Broad Institute Genome Sequencing Center for Infectious Disease"/>
            <person name="Wu L."/>
            <person name="Ma J."/>
        </authorList>
    </citation>
    <scope>NUCLEOTIDE SEQUENCE [LARGE SCALE GENOMIC DNA]</scope>
    <source>
        <strain evidence="4">JCM 18304</strain>
    </source>
</reference>
<accession>A0ABP9S8C4</accession>
<dbReference type="PROSITE" id="PS51257">
    <property type="entry name" value="PROKAR_LIPOPROTEIN"/>
    <property type="match status" value="1"/>
</dbReference>
<sequence>MKLRTRIAYAAIGLASLAALAACDRTVAATAAAPLTGAPPAASAAPSAASAAPTNGQAPEVIVESGQPSAPPSPNVAKTQGRVSVYSGPPDTVLHPSPDTGKGSNIVQLDSTNNDEIGVYVADGQGMTLYRFDKDSATPPKSNCAGDCAKTWPPLLIASPGQIYPSGVDPQLVGYVERADGTCQVTIDGQPVYHYSGDQKPGDIKGQGVGGTWFAITPSGARTKNSIEVVPLPSSSGH</sequence>
<dbReference type="InterPro" id="IPR005297">
    <property type="entry name" value="Lipoprotein_repeat"/>
</dbReference>
<dbReference type="RefSeq" id="WP_345633839.1">
    <property type="nucleotide sequence ID" value="NZ_BAABJQ010000017.1"/>
</dbReference>
<name>A0ABP9S8C4_9ACTN</name>
<feature type="compositionally biased region" description="Low complexity" evidence="1">
    <location>
        <begin position="36"/>
        <end position="53"/>
    </location>
</feature>
<dbReference type="Proteomes" id="UP001501570">
    <property type="component" value="Unassembled WGS sequence"/>
</dbReference>
<keyword evidence="4" id="KW-1185">Reference proteome</keyword>
<dbReference type="PANTHER" id="PTHR39335:SF1">
    <property type="entry name" value="BLL4220 PROTEIN"/>
    <property type="match status" value="1"/>
</dbReference>
<feature type="chain" id="PRO_5045748264" description="Lipoprotein" evidence="2">
    <location>
        <begin position="22"/>
        <end position="238"/>
    </location>
</feature>
<dbReference type="PANTHER" id="PTHR39335">
    <property type="entry name" value="BLL4220 PROTEIN"/>
    <property type="match status" value="1"/>
</dbReference>
<evidence type="ECO:0000313" key="3">
    <source>
        <dbReference type="EMBL" id="GAA5192371.1"/>
    </source>
</evidence>
<organism evidence="3 4">
    <name type="scientific">Rugosimonospora acidiphila</name>
    <dbReference type="NCBI Taxonomy" id="556531"/>
    <lineage>
        <taxon>Bacteria</taxon>
        <taxon>Bacillati</taxon>
        <taxon>Actinomycetota</taxon>
        <taxon>Actinomycetes</taxon>
        <taxon>Micromonosporales</taxon>
        <taxon>Micromonosporaceae</taxon>
        <taxon>Rugosimonospora</taxon>
    </lineage>
</organism>